<evidence type="ECO:0000313" key="2">
    <source>
        <dbReference type="EMBL" id="CAK0808340.1"/>
    </source>
</evidence>
<name>A0ABN9QRZ4_9DINO</name>
<feature type="region of interest" description="Disordered" evidence="1">
    <location>
        <begin position="1"/>
        <end position="48"/>
    </location>
</feature>
<accession>A0ABN9QRZ4</accession>
<evidence type="ECO:0000256" key="1">
    <source>
        <dbReference type="SAM" id="MobiDB-lite"/>
    </source>
</evidence>
<gene>
    <name evidence="2" type="ORF">PCOR1329_LOCUS13972</name>
</gene>
<proteinExistence type="predicted"/>
<sequence length="328" mass="33249">MDPFLMPPGPHTRAQGPKPRETRRGRRDHAVGRLGSRRPRAANGRLSDRGRMAEAGAAAFAPPPGLEALGAWGLPLGLSPPPGLPLPPSMTRLADAAAATCAPPGLEEPALARAAAAPGCSAHGLPDEAGPHLELWPACFATISGLPNELLTDVMFEAILEQAGLSTLVVGFGLRPGRPCGEATVCLTDRMALERCAQHFQGCQWDPSGAQVAVATDVQGCQERELAVAAACAGGGCAFGLAAAAEAPACGSWPSALSCEAPAFVPLAGCGARAASSGEAKGIEVRKPAALVTSDTSTEVGESEAEDEHDSSRARALAAAWVAPQGGV</sequence>
<protein>
    <submittedName>
        <fullName evidence="2">Uncharacterized protein</fullName>
    </submittedName>
</protein>
<keyword evidence="3" id="KW-1185">Reference proteome</keyword>
<reference evidence="2" key="1">
    <citation type="submission" date="2023-10" db="EMBL/GenBank/DDBJ databases">
        <authorList>
            <person name="Chen Y."/>
            <person name="Shah S."/>
            <person name="Dougan E. K."/>
            <person name="Thang M."/>
            <person name="Chan C."/>
        </authorList>
    </citation>
    <scope>NUCLEOTIDE SEQUENCE [LARGE SCALE GENOMIC DNA]</scope>
</reference>
<evidence type="ECO:0000313" key="3">
    <source>
        <dbReference type="Proteomes" id="UP001189429"/>
    </source>
</evidence>
<dbReference type="EMBL" id="CAUYUJ010004147">
    <property type="protein sequence ID" value="CAK0808340.1"/>
    <property type="molecule type" value="Genomic_DNA"/>
</dbReference>
<feature type="compositionally biased region" description="Pro residues" evidence="1">
    <location>
        <begin position="1"/>
        <end position="10"/>
    </location>
</feature>
<dbReference type="Proteomes" id="UP001189429">
    <property type="component" value="Unassembled WGS sequence"/>
</dbReference>
<feature type="region of interest" description="Disordered" evidence="1">
    <location>
        <begin position="289"/>
        <end position="314"/>
    </location>
</feature>
<organism evidence="2 3">
    <name type="scientific">Prorocentrum cordatum</name>
    <dbReference type="NCBI Taxonomy" id="2364126"/>
    <lineage>
        <taxon>Eukaryota</taxon>
        <taxon>Sar</taxon>
        <taxon>Alveolata</taxon>
        <taxon>Dinophyceae</taxon>
        <taxon>Prorocentrales</taxon>
        <taxon>Prorocentraceae</taxon>
        <taxon>Prorocentrum</taxon>
    </lineage>
</organism>
<comment type="caution">
    <text evidence="2">The sequence shown here is derived from an EMBL/GenBank/DDBJ whole genome shotgun (WGS) entry which is preliminary data.</text>
</comment>